<name>A0A242K1D8_9ENTE</name>
<dbReference type="CDD" id="cd03357">
    <property type="entry name" value="LbH_MAT_GAT"/>
    <property type="match status" value="1"/>
</dbReference>
<evidence type="ECO:0000256" key="3">
    <source>
        <dbReference type="ARBA" id="ARBA00022737"/>
    </source>
</evidence>
<dbReference type="PANTHER" id="PTHR43017">
    <property type="entry name" value="GALACTOSIDE O-ACETYLTRANSFERASE"/>
    <property type="match status" value="1"/>
</dbReference>
<evidence type="ECO:0000313" key="9">
    <source>
        <dbReference type="Proteomes" id="UP000195141"/>
    </source>
</evidence>
<keyword evidence="3" id="KW-0677">Repeat</keyword>
<reference evidence="7" key="1">
    <citation type="submission" date="2017-05" db="EMBL/GenBank/DDBJ databases">
        <title>The Genome Sequence of Enterococcus sp. 9E7_DIV0242.</title>
        <authorList>
            <consortium name="The Broad Institute Genomics Platform"/>
            <consortium name="The Broad Institute Genomic Center for Infectious Diseases"/>
            <person name="Earl A."/>
            <person name="Manson A."/>
            <person name="Schwartman J."/>
            <person name="Gilmore M."/>
            <person name="Abouelleil A."/>
            <person name="Cao P."/>
            <person name="Chapman S."/>
            <person name="Cusick C."/>
            <person name="Shea T."/>
            <person name="Young S."/>
            <person name="Neafsey D."/>
            <person name="Nusbaum C."/>
            <person name="Birren B."/>
        </authorList>
    </citation>
    <scope>NUCLEOTIDE SEQUENCE [LARGE SCALE GENOMIC DNA]</scope>
    <source>
        <strain evidence="7">9E7_DIV0242</strain>
    </source>
</reference>
<dbReference type="Pfam" id="PF12464">
    <property type="entry name" value="Mac"/>
    <property type="match status" value="1"/>
</dbReference>
<dbReference type="OrthoDB" id="9812571at2"/>
<evidence type="ECO:0000256" key="1">
    <source>
        <dbReference type="ARBA" id="ARBA00007274"/>
    </source>
</evidence>
<dbReference type="EMBL" id="CP147247">
    <property type="protein sequence ID" value="WYJ91505.1"/>
    <property type="molecule type" value="Genomic_DNA"/>
</dbReference>
<dbReference type="InterPro" id="IPR011004">
    <property type="entry name" value="Trimer_LpxA-like_sf"/>
</dbReference>
<keyword evidence="2 5" id="KW-0808">Transferase</keyword>
<evidence type="ECO:0000256" key="4">
    <source>
        <dbReference type="ARBA" id="ARBA00023315"/>
    </source>
</evidence>
<organism evidence="7">
    <name type="scientific">Candidatus Enterococcus clewellii</name>
    <dbReference type="NCBI Taxonomy" id="1834193"/>
    <lineage>
        <taxon>Bacteria</taxon>
        <taxon>Bacillati</taxon>
        <taxon>Bacillota</taxon>
        <taxon>Bacilli</taxon>
        <taxon>Lactobacillales</taxon>
        <taxon>Enterococcaceae</taxon>
        <taxon>Enterococcus</taxon>
    </lineage>
</organism>
<accession>A0A242K1D8</accession>
<gene>
    <name evidence="8" type="ORF">A5888_003273</name>
    <name evidence="7" type="ORF">A5888_003569</name>
</gene>
<feature type="domain" description="Maltose/galactoside acetyltransferase" evidence="6">
    <location>
        <begin position="4"/>
        <end position="58"/>
    </location>
</feature>
<dbReference type="GO" id="GO:0008870">
    <property type="term" value="F:galactoside O-acetyltransferase activity"/>
    <property type="evidence" value="ECO:0007669"/>
    <property type="project" value="TreeGrafter"/>
</dbReference>
<dbReference type="RefSeq" id="WP_086350565.1">
    <property type="nucleotide sequence ID" value="NZ_CP147247.1"/>
</dbReference>
<evidence type="ECO:0000256" key="5">
    <source>
        <dbReference type="RuleBase" id="RU367021"/>
    </source>
</evidence>
<dbReference type="FunFam" id="2.160.10.10:FF:000025">
    <property type="entry name" value="Hexapeptide-repeat containing-acetyltransferase"/>
    <property type="match status" value="1"/>
</dbReference>
<evidence type="ECO:0000256" key="2">
    <source>
        <dbReference type="ARBA" id="ARBA00022679"/>
    </source>
</evidence>
<reference evidence="8" key="2">
    <citation type="submission" date="2017-05" db="EMBL/GenBank/DDBJ databases">
        <authorList>
            <consortium name="The Broad Institute Genomics Platform"/>
            <consortium name="The Broad Institute Genomic Center for Infectious Diseases"/>
            <person name="Earl A."/>
            <person name="Manson A."/>
            <person name="Schwartman J."/>
            <person name="Gilmore M."/>
            <person name="Abouelleil A."/>
            <person name="Cao P."/>
            <person name="Chapman S."/>
            <person name="Cusick C."/>
            <person name="Shea T."/>
            <person name="Young S."/>
            <person name="Neafsey D."/>
            <person name="Nusbaum C."/>
            <person name="Birren B."/>
        </authorList>
    </citation>
    <scope>NUCLEOTIDE SEQUENCE</scope>
    <source>
        <strain evidence="8">9E7_DIV0242</strain>
    </source>
</reference>
<dbReference type="EC" id="2.3.1.-" evidence="5"/>
<dbReference type="Proteomes" id="UP000195141">
    <property type="component" value="Chromosome"/>
</dbReference>
<comment type="similarity">
    <text evidence="1 5">Belongs to the transferase hexapeptide repeat family.</text>
</comment>
<dbReference type="AlphaFoldDB" id="A0A242K1D8"/>
<dbReference type="EMBL" id="NGMM01000007">
    <property type="protein sequence ID" value="OTP11470.1"/>
    <property type="molecule type" value="Genomic_DNA"/>
</dbReference>
<dbReference type="SUPFAM" id="SSF51161">
    <property type="entry name" value="Trimeric LpxA-like enzymes"/>
    <property type="match status" value="1"/>
</dbReference>
<dbReference type="InterPro" id="IPR024688">
    <property type="entry name" value="Mac_dom"/>
</dbReference>
<dbReference type="SMART" id="SM01266">
    <property type="entry name" value="Mac"/>
    <property type="match status" value="1"/>
</dbReference>
<dbReference type="InterPro" id="IPR001451">
    <property type="entry name" value="Hexapep"/>
</dbReference>
<dbReference type="InterPro" id="IPR039369">
    <property type="entry name" value="LacA-like"/>
</dbReference>
<dbReference type="InterPro" id="IPR018357">
    <property type="entry name" value="Hexapep_transf_CS"/>
</dbReference>
<evidence type="ECO:0000313" key="7">
    <source>
        <dbReference type="EMBL" id="OTP11470.1"/>
    </source>
</evidence>
<evidence type="ECO:0000259" key="6">
    <source>
        <dbReference type="SMART" id="SM01266"/>
    </source>
</evidence>
<dbReference type="Gene3D" id="2.160.10.10">
    <property type="entry name" value="Hexapeptide repeat proteins"/>
    <property type="match status" value="1"/>
</dbReference>
<dbReference type="PANTHER" id="PTHR43017:SF1">
    <property type="entry name" value="ACETYLTRANSFERASE YJL218W-RELATED"/>
    <property type="match status" value="1"/>
</dbReference>
<protein>
    <recommendedName>
        <fullName evidence="5">Acetyltransferase</fullName>
        <ecNumber evidence="5">2.3.1.-</ecNumber>
    </recommendedName>
</protein>
<keyword evidence="9" id="KW-1185">Reference proteome</keyword>
<evidence type="ECO:0000313" key="8">
    <source>
        <dbReference type="EMBL" id="WYJ91505.1"/>
    </source>
</evidence>
<dbReference type="Pfam" id="PF14602">
    <property type="entry name" value="Hexapep_2"/>
    <property type="match status" value="1"/>
</dbReference>
<reference evidence="8" key="3">
    <citation type="submission" date="2024-03" db="EMBL/GenBank/DDBJ databases">
        <title>The Genome Sequence of Enterococcus sp. DIV0242b.</title>
        <authorList>
            <consortium name="The Broad Institute Genomics Platform"/>
            <consortium name="The Broad Institute Microbial Omics Core"/>
            <consortium name="The Broad Institute Genomic Center for Infectious Diseases"/>
            <person name="Earl A."/>
            <person name="Manson A."/>
            <person name="Gilmore M."/>
            <person name="Schwartman J."/>
            <person name="Shea T."/>
            <person name="Abouelleil A."/>
            <person name="Cao P."/>
            <person name="Chapman S."/>
            <person name="Cusick C."/>
            <person name="Young S."/>
            <person name="Neafsey D."/>
            <person name="Nusbaum C."/>
            <person name="Birren B."/>
        </authorList>
    </citation>
    <scope>NUCLEOTIDE SEQUENCE</scope>
    <source>
        <strain evidence="8">9E7_DIV0242</strain>
    </source>
</reference>
<proteinExistence type="inferred from homology"/>
<sequence length="212" mass="24009">MTMRERILNGELFLDDCEGLPEERLQAKKRMMRFNQTMPDELEKRFQLLDEIFGAHVNAWIEPPFYFCYGSNIELGEECYLNMGCTFIDDGKIIIGNKVAFGPGVTIATVGHPIHPEYRRVMYSDPVVIEENCWIGANTTICPGVTIGKNSVIGAGSIVTKDIPENSVAVGNPCKVLREINEKDRQFYYKDRMLTEEDIAEVYRLNGGSVDQ</sequence>
<keyword evidence="4 5" id="KW-0012">Acyltransferase</keyword>
<dbReference type="PROSITE" id="PS00101">
    <property type="entry name" value="HEXAPEP_TRANSFERASES"/>
    <property type="match status" value="1"/>
</dbReference>